<keyword evidence="2" id="KW-1185">Reference proteome</keyword>
<sequence length="77" mass="8976">MLFAGDKAVFRRIMMLFAGDKAVFRRRMKFPGRGRERGIVKENSCGRCQSGYSWQLQQAPLMKERKLIKISNLHSIE</sequence>
<evidence type="ECO:0000313" key="2">
    <source>
        <dbReference type="Proteomes" id="UP000290289"/>
    </source>
</evidence>
<gene>
    <name evidence="1" type="ORF">DVH24_035635</name>
</gene>
<proteinExistence type="predicted"/>
<organism evidence="1 2">
    <name type="scientific">Malus domestica</name>
    <name type="common">Apple</name>
    <name type="synonym">Pyrus malus</name>
    <dbReference type="NCBI Taxonomy" id="3750"/>
    <lineage>
        <taxon>Eukaryota</taxon>
        <taxon>Viridiplantae</taxon>
        <taxon>Streptophyta</taxon>
        <taxon>Embryophyta</taxon>
        <taxon>Tracheophyta</taxon>
        <taxon>Spermatophyta</taxon>
        <taxon>Magnoliopsida</taxon>
        <taxon>eudicotyledons</taxon>
        <taxon>Gunneridae</taxon>
        <taxon>Pentapetalae</taxon>
        <taxon>rosids</taxon>
        <taxon>fabids</taxon>
        <taxon>Rosales</taxon>
        <taxon>Rosaceae</taxon>
        <taxon>Amygdaloideae</taxon>
        <taxon>Maleae</taxon>
        <taxon>Malus</taxon>
    </lineage>
</organism>
<dbReference type="AlphaFoldDB" id="A0A498JPY4"/>
<comment type="caution">
    <text evidence="1">The sequence shown here is derived from an EMBL/GenBank/DDBJ whole genome shotgun (WGS) entry which is preliminary data.</text>
</comment>
<protein>
    <submittedName>
        <fullName evidence="1">Uncharacterized protein</fullName>
    </submittedName>
</protein>
<name>A0A498JPY4_MALDO</name>
<dbReference type="EMBL" id="RDQH01000332">
    <property type="protein sequence ID" value="RXH96967.1"/>
    <property type="molecule type" value="Genomic_DNA"/>
</dbReference>
<evidence type="ECO:0000313" key="1">
    <source>
        <dbReference type="EMBL" id="RXH96967.1"/>
    </source>
</evidence>
<reference evidence="1 2" key="1">
    <citation type="submission" date="2018-10" db="EMBL/GenBank/DDBJ databases">
        <title>A high-quality apple genome assembly.</title>
        <authorList>
            <person name="Hu J."/>
        </authorList>
    </citation>
    <scope>NUCLEOTIDE SEQUENCE [LARGE SCALE GENOMIC DNA]</scope>
    <source>
        <strain evidence="2">cv. HFTH1</strain>
        <tissue evidence="1">Young leaf</tissue>
    </source>
</reference>
<accession>A0A498JPY4</accession>
<dbReference type="Proteomes" id="UP000290289">
    <property type="component" value="Chromosome 6"/>
</dbReference>